<dbReference type="EMBL" id="JAEUGD010000067">
    <property type="protein sequence ID" value="MBL6449833.1"/>
    <property type="molecule type" value="Genomic_DNA"/>
</dbReference>
<dbReference type="InterPro" id="IPR018551">
    <property type="entry name" value="DUF2007"/>
</dbReference>
<dbReference type="AlphaFoldDB" id="A0A937G3N8"/>
<evidence type="ECO:0000313" key="2">
    <source>
        <dbReference type="EMBL" id="MBL6449833.1"/>
    </source>
</evidence>
<organism evidence="2 3">
    <name type="scientific">Fulvivirga marina</name>
    <dbReference type="NCBI Taxonomy" id="2494733"/>
    <lineage>
        <taxon>Bacteria</taxon>
        <taxon>Pseudomonadati</taxon>
        <taxon>Bacteroidota</taxon>
        <taxon>Cytophagia</taxon>
        <taxon>Cytophagales</taxon>
        <taxon>Fulvivirgaceae</taxon>
        <taxon>Fulvivirga</taxon>
    </lineage>
</organism>
<sequence>MKGWQKVFETDQSYHAEIVKDVLEEVNITPVLINKRDSSLNNFGQYEVHVASEDVLRALQIIKNDIDFK</sequence>
<dbReference type="Proteomes" id="UP000614216">
    <property type="component" value="Unassembled WGS sequence"/>
</dbReference>
<accession>A0A937G3N8</accession>
<keyword evidence="3" id="KW-1185">Reference proteome</keyword>
<name>A0A937G3N8_9BACT</name>
<comment type="caution">
    <text evidence="2">The sequence shown here is derived from an EMBL/GenBank/DDBJ whole genome shotgun (WGS) entry which is preliminary data.</text>
</comment>
<evidence type="ECO:0000259" key="1">
    <source>
        <dbReference type="Pfam" id="PF09413"/>
    </source>
</evidence>
<dbReference type="Pfam" id="PF09413">
    <property type="entry name" value="DUF2007"/>
    <property type="match status" value="1"/>
</dbReference>
<protein>
    <submittedName>
        <fullName evidence="2">DUF2007 domain-containing protein</fullName>
    </submittedName>
</protein>
<dbReference type="RefSeq" id="WP_202859374.1">
    <property type="nucleotide sequence ID" value="NZ_JAEUGD010000067.1"/>
</dbReference>
<gene>
    <name evidence="2" type="ORF">JMN32_26210</name>
</gene>
<feature type="domain" description="DUF2007" evidence="1">
    <location>
        <begin position="4"/>
        <end position="64"/>
    </location>
</feature>
<evidence type="ECO:0000313" key="3">
    <source>
        <dbReference type="Proteomes" id="UP000614216"/>
    </source>
</evidence>
<proteinExistence type="predicted"/>
<reference evidence="2" key="1">
    <citation type="submission" date="2021-01" db="EMBL/GenBank/DDBJ databases">
        <title>Fulvivirga kasyanovii gen. nov., sp nov., a novel member of the phylum Bacteroidetes isolated from seawater in a mussel farm.</title>
        <authorList>
            <person name="Zhao L.-H."/>
            <person name="Wang Z.-J."/>
        </authorList>
    </citation>
    <scope>NUCLEOTIDE SEQUENCE</scope>
    <source>
        <strain evidence="2">29W222</strain>
    </source>
</reference>